<evidence type="ECO:0000256" key="6">
    <source>
        <dbReference type="ARBA" id="ARBA00022729"/>
    </source>
</evidence>
<dbReference type="PANTHER" id="PTHR11705">
    <property type="entry name" value="PROTEASE FAMILY M14 CARBOXYPEPTIDASE A,B"/>
    <property type="match status" value="1"/>
</dbReference>
<keyword evidence="8" id="KW-0862">Zinc</keyword>
<dbReference type="CDD" id="cd03860">
    <property type="entry name" value="M14_CP_A-B_like"/>
    <property type="match status" value="1"/>
</dbReference>
<dbReference type="SUPFAM" id="SSF53187">
    <property type="entry name" value="Zn-dependent exopeptidases"/>
    <property type="match status" value="1"/>
</dbReference>
<gene>
    <name evidence="14" type="ORF">BaRGS_00011078</name>
</gene>
<keyword evidence="4" id="KW-0645">Protease</keyword>
<evidence type="ECO:0000313" key="15">
    <source>
        <dbReference type="Proteomes" id="UP001519460"/>
    </source>
</evidence>
<feature type="signal peptide" evidence="12">
    <location>
        <begin position="1"/>
        <end position="20"/>
    </location>
</feature>
<dbReference type="PRINTS" id="PR00765">
    <property type="entry name" value="CRBOXYPTASEA"/>
</dbReference>
<organism evidence="14 15">
    <name type="scientific">Batillaria attramentaria</name>
    <dbReference type="NCBI Taxonomy" id="370345"/>
    <lineage>
        <taxon>Eukaryota</taxon>
        <taxon>Metazoa</taxon>
        <taxon>Spiralia</taxon>
        <taxon>Lophotrochozoa</taxon>
        <taxon>Mollusca</taxon>
        <taxon>Gastropoda</taxon>
        <taxon>Caenogastropoda</taxon>
        <taxon>Sorbeoconcha</taxon>
        <taxon>Cerithioidea</taxon>
        <taxon>Batillariidae</taxon>
        <taxon>Batillaria</taxon>
    </lineage>
</organism>
<dbReference type="Gene3D" id="3.40.630.10">
    <property type="entry name" value="Zn peptidases"/>
    <property type="match status" value="1"/>
</dbReference>
<dbReference type="EMBL" id="JACVVK020000056">
    <property type="protein sequence ID" value="KAK7497683.1"/>
    <property type="molecule type" value="Genomic_DNA"/>
</dbReference>
<dbReference type="GO" id="GO:0004180">
    <property type="term" value="F:carboxypeptidase activity"/>
    <property type="evidence" value="ECO:0007669"/>
    <property type="project" value="UniProtKB-KW"/>
</dbReference>
<dbReference type="PROSITE" id="PS52035">
    <property type="entry name" value="PEPTIDASE_M14"/>
    <property type="match status" value="1"/>
</dbReference>
<evidence type="ECO:0000256" key="11">
    <source>
        <dbReference type="PROSITE-ProRule" id="PRU01379"/>
    </source>
</evidence>
<name>A0ABD0LEN4_9CAEN</name>
<comment type="caution">
    <text evidence="14">The sequence shown here is derived from an EMBL/GenBank/DDBJ whole genome shotgun (WGS) entry which is preliminary data.</text>
</comment>
<keyword evidence="6 12" id="KW-0732">Signal</keyword>
<evidence type="ECO:0000256" key="4">
    <source>
        <dbReference type="ARBA" id="ARBA00022670"/>
    </source>
</evidence>
<evidence type="ECO:0000256" key="8">
    <source>
        <dbReference type="ARBA" id="ARBA00022833"/>
    </source>
</evidence>
<evidence type="ECO:0000256" key="1">
    <source>
        <dbReference type="ARBA" id="ARBA00001947"/>
    </source>
</evidence>
<keyword evidence="15" id="KW-1185">Reference proteome</keyword>
<dbReference type="InterPro" id="IPR003146">
    <property type="entry name" value="M14A_act_pep"/>
</dbReference>
<comment type="similarity">
    <text evidence="2 11">Belongs to the peptidase M14 family.</text>
</comment>
<feature type="active site" description="Proton donor/acceptor" evidence="11">
    <location>
        <position position="363"/>
    </location>
</feature>
<reference evidence="14 15" key="1">
    <citation type="journal article" date="2023" name="Sci. Data">
        <title>Genome assembly of the Korean intertidal mud-creeper Batillaria attramentaria.</title>
        <authorList>
            <person name="Patra A.K."/>
            <person name="Ho P.T."/>
            <person name="Jun S."/>
            <person name="Lee S.J."/>
            <person name="Kim Y."/>
            <person name="Won Y.J."/>
        </authorList>
    </citation>
    <scope>NUCLEOTIDE SEQUENCE [LARGE SCALE GENOMIC DNA]</scope>
    <source>
        <strain evidence="14">Wonlab-2016</strain>
    </source>
</reference>
<keyword evidence="9" id="KW-0482">Metalloprotease</keyword>
<dbReference type="SMART" id="SM00631">
    <property type="entry name" value="Zn_pept"/>
    <property type="match status" value="1"/>
</dbReference>
<comment type="cofactor">
    <cofactor evidence="1">
        <name>Zn(2+)</name>
        <dbReference type="ChEBI" id="CHEBI:29105"/>
    </cofactor>
</comment>
<keyword evidence="5" id="KW-0479">Metal-binding</keyword>
<accession>A0ABD0LEN4</accession>
<dbReference type="Gene3D" id="3.30.70.340">
    <property type="entry name" value="Metallocarboxypeptidase-like"/>
    <property type="match status" value="1"/>
</dbReference>
<evidence type="ECO:0000256" key="10">
    <source>
        <dbReference type="ARBA" id="ARBA00023157"/>
    </source>
</evidence>
<evidence type="ECO:0000256" key="7">
    <source>
        <dbReference type="ARBA" id="ARBA00022801"/>
    </source>
</evidence>
<feature type="domain" description="Peptidase M14" evidence="13">
    <location>
        <begin position="93"/>
        <end position="406"/>
    </location>
</feature>
<evidence type="ECO:0000256" key="9">
    <source>
        <dbReference type="ARBA" id="ARBA00023049"/>
    </source>
</evidence>
<evidence type="ECO:0000313" key="14">
    <source>
        <dbReference type="EMBL" id="KAK7497683.1"/>
    </source>
</evidence>
<evidence type="ECO:0000256" key="2">
    <source>
        <dbReference type="ARBA" id="ARBA00005988"/>
    </source>
</evidence>
<dbReference type="PANTHER" id="PTHR11705:SF140">
    <property type="entry name" value="FI02848P-RELATED"/>
    <property type="match status" value="1"/>
</dbReference>
<keyword evidence="3" id="KW-0121">Carboxypeptidase</keyword>
<evidence type="ECO:0000256" key="5">
    <source>
        <dbReference type="ARBA" id="ARBA00022723"/>
    </source>
</evidence>
<keyword evidence="10" id="KW-1015">Disulfide bond</keyword>
<sequence>MGGVPFVGVVALLSFAVVISSPLGSLTEPDYSKTARSADVMVGQAHFDDVQRLIRSAGLTSTVTIENVQKVLDKDFNERRREKRSVQPDVTNTYLKHNEINDFLARVQSTATAADVTMGSLGQSFEGRDTQYVTITQKTAGGTKRDKYLIVIDAGIHAREWIAPAMALNIINKLAFNPDNDTDVAEMLEKFDWVVAPSINPDGYEYSHESRYTRLWRKTRTTKHHSYCRGVDPNRNFGFDWNPAVGGSSDPCSDIYAGPRAFSEPETENVRQWLTNMRNRAKLYLTLHAYGQYMLYPYGSDENRRREDEDLLVEVANAFANVLNSKGRRYSVGNSAGLLYPAAGGADDYAKGELGISLSYTPELAPGADDPKVQTDWRVGFMLPKRKIKSVADDTWEGLKAMARRVFDEYDNATDDDDVSSRSDWDGWDDIFDEWNDDAFGDD</sequence>
<dbReference type="Proteomes" id="UP001519460">
    <property type="component" value="Unassembled WGS sequence"/>
</dbReference>
<keyword evidence="7" id="KW-0378">Hydrolase</keyword>
<proteinExistence type="inferred from homology"/>
<feature type="chain" id="PRO_5044874464" description="Peptidase M14 domain-containing protein" evidence="12">
    <location>
        <begin position="21"/>
        <end position="443"/>
    </location>
</feature>
<dbReference type="FunFam" id="3.40.630.10:FF:000084">
    <property type="entry name" value="Carboxypeptidase B2"/>
    <property type="match status" value="1"/>
</dbReference>
<dbReference type="GO" id="GO:0008237">
    <property type="term" value="F:metallopeptidase activity"/>
    <property type="evidence" value="ECO:0007669"/>
    <property type="project" value="UniProtKB-KW"/>
</dbReference>
<dbReference type="AlphaFoldDB" id="A0ABD0LEN4"/>
<dbReference type="SUPFAM" id="SSF54897">
    <property type="entry name" value="Protease propeptides/inhibitors"/>
    <property type="match status" value="1"/>
</dbReference>
<dbReference type="InterPro" id="IPR000834">
    <property type="entry name" value="Peptidase_M14"/>
</dbReference>
<evidence type="ECO:0000259" key="13">
    <source>
        <dbReference type="PROSITE" id="PS52035"/>
    </source>
</evidence>
<dbReference type="Pfam" id="PF00246">
    <property type="entry name" value="Peptidase_M14"/>
    <property type="match status" value="1"/>
</dbReference>
<dbReference type="GO" id="GO:0046872">
    <property type="term" value="F:metal ion binding"/>
    <property type="evidence" value="ECO:0007669"/>
    <property type="project" value="UniProtKB-KW"/>
</dbReference>
<dbReference type="GO" id="GO:0006508">
    <property type="term" value="P:proteolysis"/>
    <property type="evidence" value="ECO:0007669"/>
    <property type="project" value="UniProtKB-KW"/>
</dbReference>
<dbReference type="InterPro" id="IPR036990">
    <property type="entry name" value="M14A-like_propep"/>
</dbReference>
<evidence type="ECO:0000256" key="12">
    <source>
        <dbReference type="SAM" id="SignalP"/>
    </source>
</evidence>
<evidence type="ECO:0000256" key="3">
    <source>
        <dbReference type="ARBA" id="ARBA00022645"/>
    </source>
</evidence>
<protein>
    <recommendedName>
        <fullName evidence="13">Peptidase M14 domain-containing protein</fullName>
    </recommendedName>
</protein>
<dbReference type="Pfam" id="PF02244">
    <property type="entry name" value="Propep_M14"/>
    <property type="match status" value="1"/>
</dbReference>